<dbReference type="InterPro" id="IPR017878">
    <property type="entry name" value="TB_dom"/>
</dbReference>
<feature type="chain" id="PRO_5012405779" evidence="8">
    <location>
        <begin position="25"/>
        <end position="306"/>
    </location>
</feature>
<keyword evidence="11" id="KW-1185">Reference proteome</keyword>
<dbReference type="SMART" id="SM00209">
    <property type="entry name" value="TSP1"/>
    <property type="match status" value="3"/>
</dbReference>
<dbReference type="FunFam" id="2.20.100.10:FF:000007">
    <property type="entry name" value="Thrombospondin 1"/>
    <property type="match status" value="2"/>
</dbReference>
<comment type="caution">
    <text evidence="10">The sequence shown here is derived from an EMBL/GenBank/DDBJ whole genome shotgun (WGS) entry which is preliminary data.</text>
</comment>
<keyword evidence="4" id="KW-1133">Transmembrane helix</keyword>
<evidence type="ECO:0000256" key="5">
    <source>
        <dbReference type="ARBA" id="ARBA00023136"/>
    </source>
</evidence>
<evidence type="ECO:0000256" key="6">
    <source>
        <dbReference type="ARBA" id="ARBA00023157"/>
    </source>
</evidence>
<keyword evidence="6" id="KW-1015">Disulfide bond</keyword>
<reference evidence="11" key="1">
    <citation type="journal article" date="2017" name="bioRxiv">
        <title>Comparative analysis of the genomes of Stylophora pistillata and Acropora digitifera provides evidence for extensive differences between species of corals.</title>
        <authorList>
            <person name="Voolstra C.R."/>
            <person name="Li Y."/>
            <person name="Liew Y.J."/>
            <person name="Baumgarten S."/>
            <person name="Zoccola D."/>
            <person name="Flot J.-F."/>
            <person name="Tambutte S."/>
            <person name="Allemand D."/>
            <person name="Aranda M."/>
        </authorList>
    </citation>
    <scope>NUCLEOTIDE SEQUENCE [LARGE SCALE GENOMIC DNA]</scope>
</reference>
<keyword evidence="2" id="KW-0812">Transmembrane</keyword>
<protein>
    <submittedName>
        <fullName evidence="10">Thrombospondin-1</fullName>
    </submittedName>
</protein>
<feature type="signal peptide" evidence="8">
    <location>
        <begin position="1"/>
        <end position="24"/>
    </location>
</feature>
<dbReference type="InterPro" id="IPR036383">
    <property type="entry name" value="TSP1_rpt_sf"/>
</dbReference>
<keyword evidence="5" id="KW-0472">Membrane</keyword>
<dbReference type="Gene3D" id="2.20.100.10">
    <property type="entry name" value="Thrombospondin type-1 (TSP1) repeat"/>
    <property type="match status" value="3"/>
</dbReference>
<proteinExistence type="predicted"/>
<dbReference type="PANTHER" id="PTHR22906">
    <property type="entry name" value="PROPERDIN"/>
    <property type="match status" value="1"/>
</dbReference>
<dbReference type="PROSITE" id="PS51364">
    <property type="entry name" value="TB"/>
    <property type="match status" value="1"/>
</dbReference>
<dbReference type="InterPro" id="IPR000884">
    <property type="entry name" value="TSP1_rpt"/>
</dbReference>
<evidence type="ECO:0000313" key="11">
    <source>
        <dbReference type="Proteomes" id="UP000225706"/>
    </source>
</evidence>
<sequence>MFKRIVLVTVLVLSIGFFLQIAEARRAAGQGFCYKKYVKKTGECKGKAKVFKQQKVDCCSNGGAGWSSKRKGRQSCEPCKTSNRVTSYWGPWSAWSNCNATCGPSFQVSKRQCISNGKPKCRGRGEKLKRCGTPPCPIDGGWSDWGNWTRCSVTCGNGTQTRTRTCTNPPPQFNGKDCQGKLEDGRSCMDRKKCPIDGGWGDWSNWSGCSLTCGIGTRQRERKCDSPMPQFGGKHCDESERIEEKHCREQRCPVEVSSGSGSGDGWESGYGSASGGSGSGSGSGSEPNDGWVTGRKKRAWSDDEDL</sequence>
<evidence type="ECO:0000256" key="1">
    <source>
        <dbReference type="ARBA" id="ARBA00004167"/>
    </source>
</evidence>
<dbReference type="AlphaFoldDB" id="A0A2B4S0V4"/>
<feature type="domain" description="TB" evidence="9">
    <location>
        <begin position="31"/>
        <end position="79"/>
    </location>
</feature>
<evidence type="ECO:0000256" key="8">
    <source>
        <dbReference type="SAM" id="SignalP"/>
    </source>
</evidence>
<feature type="region of interest" description="Disordered" evidence="7">
    <location>
        <begin position="246"/>
        <end position="306"/>
    </location>
</feature>
<dbReference type="PROSITE" id="PS50092">
    <property type="entry name" value="TSP1"/>
    <property type="match status" value="3"/>
</dbReference>
<evidence type="ECO:0000313" key="10">
    <source>
        <dbReference type="EMBL" id="PFX22679.1"/>
    </source>
</evidence>
<feature type="compositionally biased region" description="Gly residues" evidence="7">
    <location>
        <begin position="260"/>
        <end position="283"/>
    </location>
</feature>
<keyword evidence="3" id="KW-0677">Repeat</keyword>
<name>A0A2B4S0V4_STYPI</name>
<evidence type="ECO:0000259" key="9">
    <source>
        <dbReference type="PROSITE" id="PS51364"/>
    </source>
</evidence>
<dbReference type="InterPro" id="IPR052065">
    <property type="entry name" value="Compl_asym_regulator"/>
</dbReference>
<dbReference type="Proteomes" id="UP000225706">
    <property type="component" value="Unassembled WGS sequence"/>
</dbReference>
<organism evidence="10 11">
    <name type="scientific">Stylophora pistillata</name>
    <name type="common">Smooth cauliflower coral</name>
    <dbReference type="NCBI Taxonomy" id="50429"/>
    <lineage>
        <taxon>Eukaryota</taxon>
        <taxon>Metazoa</taxon>
        <taxon>Cnidaria</taxon>
        <taxon>Anthozoa</taxon>
        <taxon>Hexacorallia</taxon>
        <taxon>Scleractinia</taxon>
        <taxon>Astrocoeniina</taxon>
        <taxon>Pocilloporidae</taxon>
        <taxon>Stylophora</taxon>
    </lineage>
</organism>
<dbReference type="GO" id="GO:0016020">
    <property type="term" value="C:membrane"/>
    <property type="evidence" value="ECO:0007669"/>
    <property type="project" value="UniProtKB-SubCell"/>
</dbReference>
<gene>
    <name evidence="10" type="primary">THBS1</name>
    <name evidence="10" type="ORF">AWC38_SpisGene12792</name>
</gene>
<dbReference type="Pfam" id="PF00090">
    <property type="entry name" value="TSP_1"/>
    <property type="match status" value="3"/>
</dbReference>
<keyword evidence="8" id="KW-0732">Signal</keyword>
<evidence type="ECO:0000256" key="4">
    <source>
        <dbReference type="ARBA" id="ARBA00022989"/>
    </source>
</evidence>
<dbReference type="EMBL" id="LSMT01000232">
    <property type="protein sequence ID" value="PFX22679.1"/>
    <property type="molecule type" value="Genomic_DNA"/>
</dbReference>
<comment type="subcellular location">
    <subcellularLocation>
        <location evidence="1">Membrane</location>
        <topology evidence="1">Single-pass membrane protein</topology>
    </subcellularLocation>
</comment>
<evidence type="ECO:0000256" key="7">
    <source>
        <dbReference type="SAM" id="MobiDB-lite"/>
    </source>
</evidence>
<evidence type="ECO:0000256" key="3">
    <source>
        <dbReference type="ARBA" id="ARBA00022737"/>
    </source>
</evidence>
<dbReference type="PANTHER" id="PTHR22906:SF47">
    <property type="entry name" value="APPLE DOMAIN-CONTAINING PROTEIN"/>
    <property type="match status" value="1"/>
</dbReference>
<evidence type="ECO:0000256" key="2">
    <source>
        <dbReference type="ARBA" id="ARBA00022692"/>
    </source>
</evidence>
<dbReference type="OrthoDB" id="5984412at2759"/>
<dbReference type="SUPFAM" id="SSF82895">
    <property type="entry name" value="TSP-1 type 1 repeat"/>
    <property type="match status" value="3"/>
</dbReference>
<dbReference type="PRINTS" id="PR01705">
    <property type="entry name" value="TSP1REPEAT"/>
</dbReference>
<accession>A0A2B4S0V4</accession>